<reference evidence="2" key="1">
    <citation type="submission" date="2021-01" db="EMBL/GenBank/DDBJ databases">
        <title>Whole genome shotgun sequence of Actinoplanes capillaceus NBRC 16408.</title>
        <authorList>
            <person name="Komaki H."/>
            <person name="Tamura T."/>
        </authorList>
    </citation>
    <scope>NUCLEOTIDE SEQUENCE [LARGE SCALE GENOMIC DNA]</scope>
    <source>
        <strain evidence="2">NBRC 16408</strain>
    </source>
</reference>
<evidence type="ECO:0000256" key="1">
    <source>
        <dbReference type="SAM" id="MobiDB-lite"/>
    </source>
</evidence>
<protein>
    <recommendedName>
        <fullName evidence="3">DNA-directed RNA polymerase specialized sigma subunit, sigma24 family</fullName>
    </recommendedName>
</protein>
<gene>
    <name evidence="2" type="ORF">Aca07nite_57450</name>
</gene>
<proteinExistence type="predicted"/>
<sequence length="358" mass="39091">MQPNRSTPLSRGPELELRDLTPLVLPGNRDGIEARHGPLFDWFEDRFAMLNWTIPADHLGPGLPPKDMRPRMLLRFLLEDADYPQRDKIWAAVITGTRRPATAESYRLLAISLAARGLRRSRKRVTLAHRDDTADIDHDLIHGFLKRLKTIDVHASNLGMKLIESGVTHAKGQQPRPSKRARTSRKRPSPAATAEPVAGGTPDEDLSVLFHEFLTALADAGSPLAERDVKLLTITGFDHVSMKDAADQLGMSLDTAYKQRQRAKARFLKYVAARDEEPDEKPAGGVRGKSATGRGATASAEAEAPPTRRTAPNPVLPRSTRRSGPTVPAASSDHDRSATPHGSDPTPPAPDHPTGPPD</sequence>
<feature type="compositionally biased region" description="Pro residues" evidence="1">
    <location>
        <begin position="345"/>
        <end position="358"/>
    </location>
</feature>
<dbReference type="EMBL" id="BOMF01000105">
    <property type="protein sequence ID" value="GID48470.1"/>
    <property type="molecule type" value="Genomic_DNA"/>
</dbReference>
<feature type="region of interest" description="Disordered" evidence="1">
    <location>
        <begin position="165"/>
        <end position="201"/>
    </location>
</feature>
<organism evidence="2">
    <name type="scientific">Actinoplanes campanulatus</name>
    <dbReference type="NCBI Taxonomy" id="113559"/>
    <lineage>
        <taxon>Bacteria</taxon>
        <taxon>Bacillati</taxon>
        <taxon>Actinomycetota</taxon>
        <taxon>Actinomycetes</taxon>
        <taxon>Micromonosporales</taxon>
        <taxon>Micromonosporaceae</taxon>
        <taxon>Actinoplanes</taxon>
    </lineage>
</organism>
<dbReference type="InterPro" id="IPR013324">
    <property type="entry name" value="RNA_pol_sigma_r3/r4-like"/>
</dbReference>
<comment type="caution">
    <text evidence="2">The sequence shown here is derived from an EMBL/GenBank/DDBJ whole genome shotgun (WGS) entry which is preliminary data.</text>
</comment>
<evidence type="ECO:0008006" key="3">
    <source>
        <dbReference type="Google" id="ProtNLM"/>
    </source>
</evidence>
<accession>A0ABQ3WQC4</accession>
<evidence type="ECO:0000313" key="2">
    <source>
        <dbReference type="EMBL" id="GID48470.1"/>
    </source>
</evidence>
<feature type="region of interest" description="Disordered" evidence="1">
    <location>
        <begin position="275"/>
        <end position="358"/>
    </location>
</feature>
<feature type="compositionally biased region" description="Basic residues" evidence="1">
    <location>
        <begin position="177"/>
        <end position="188"/>
    </location>
</feature>
<dbReference type="SUPFAM" id="SSF88659">
    <property type="entry name" value="Sigma3 and sigma4 domains of RNA polymerase sigma factors"/>
    <property type="match status" value="1"/>
</dbReference>
<feature type="compositionally biased region" description="Low complexity" evidence="1">
    <location>
        <begin position="290"/>
        <end position="309"/>
    </location>
</feature>
<name>A0ABQ3WQC4_9ACTN</name>